<gene>
    <name evidence="2" type="ORF">GWK48_06660</name>
</gene>
<dbReference type="GeneID" id="55641616"/>
<sequence length="195" mass="22696">MSVSSKKRNYMDIVREILSLSKDGIRKTNLMIKARLSFDLLKKYLMTLESLKLVEERDRKIWTTGKGMEVLEIMRRLDKIKSEEISLRERLQRLISDDGYSFTQSSFGLMDEIRDLLKSRSISFQEVNGAIVTSNLVIMEENNVYGRSMFHRLPRLIIGKELSVYSDGKNVRILNNPNLMRFLVDVLSKKINVEA</sequence>
<dbReference type="Gene3D" id="1.10.10.10">
    <property type="entry name" value="Winged helix-like DNA-binding domain superfamily/Winged helix DNA-binding domain"/>
    <property type="match status" value="1"/>
</dbReference>
<feature type="domain" description="ArnR1-like winged helix-turn-helix" evidence="1">
    <location>
        <begin position="7"/>
        <end position="81"/>
    </location>
</feature>
<dbReference type="InterPro" id="IPR038723">
    <property type="entry name" value="ArnR1-like_HTH"/>
</dbReference>
<reference evidence="2 3" key="1">
    <citation type="submission" date="2020-02" db="EMBL/GenBank/DDBJ databases">
        <title>Comparative genome analysis reveals the metabolism and evolution of the thermophilic archaeal genus Metallosphaera.</title>
        <authorList>
            <person name="Jiang C."/>
        </authorList>
    </citation>
    <scope>NUCLEOTIDE SEQUENCE [LARGE SCALE GENOMIC DNA]</scope>
    <source>
        <strain evidence="2 3">Ric-A</strain>
    </source>
</reference>
<dbReference type="InterPro" id="IPR036388">
    <property type="entry name" value="WH-like_DNA-bd_sf"/>
</dbReference>
<protein>
    <recommendedName>
        <fullName evidence="1">ArnR1-like winged helix-turn-helix domain-containing protein</fullName>
    </recommendedName>
</protein>
<dbReference type="EMBL" id="CP049074">
    <property type="protein sequence ID" value="QKR00097.1"/>
    <property type="molecule type" value="Genomic_DNA"/>
</dbReference>
<evidence type="ECO:0000313" key="2">
    <source>
        <dbReference type="EMBL" id="QKR00097.1"/>
    </source>
</evidence>
<dbReference type="Pfam" id="PF14947">
    <property type="entry name" value="HTH_45"/>
    <property type="match status" value="1"/>
</dbReference>
<dbReference type="KEGG" id="mten:GWK48_06660"/>
<dbReference type="InterPro" id="IPR036390">
    <property type="entry name" value="WH_DNA-bd_sf"/>
</dbReference>
<proteinExistence type="predicted"/>
<dbReference type="SUPFAM" id="SSF46785">
    <property type="entry name" value="Winged helix' DNA-binding domain"/>
    <property type="match status" value="1"/>
</dbReference>
<evidence type="ECO:0000313" key="3">
    <source>
        <dbReference type="Proteomes" id="UP000509301"/>
    </source>
</evidence>
<keyword evidence="3" id="KW-1185">Reference proteome</keyword>
<dbReference type="Proteomes" id="UP000509301">
    <property type="component" value="Chromosome"/>
</dbReference>
<dbReference type="RefSeq" id="WP_174630750.1">
    <property type="nucleotide sequence ID" value="NZ_CP049074.1"/>
</dbReference>
<organism evidence="2 3">
    <name type="scientific">Metallosphaera tengchongensis</name>
    <dbReference type="NCBI Taxonomy" id="1532350"/>
    <lineage>
        <taxon>Archaea</taxon>
        <taxon>Thermoproteota</taxon>
        <taxon>Thermoprotei</taxon>
        <taxon>Sulfolobales</taxon>
        <taxon>Sulfolobaceae</taxon>
        <taxon>Metallosphaera</taxon>
    </lineage>
</organism>
<accession>A0A6N0NV78</accession>
<dbReference type="AlphaFoldDB" id="A0A6N0NV78"/>
<name>A0A6N0NV78_9CREN</name>
<dbReference type="OrthoDB" id="140255at2157"/>
<evidence type="ECO:0000259" key="1">
    <source>
        <dbReference type="Pfam" id="PF14947"/>
    </source>
</evidence>